<dbReference type="OrthoDB" id="2156798at2"/>
<evidence type="ECO:0000313" key="1">
    <source>
        <dbReference type="EMBL" id="KRN26982.1"/>
    </source>
</evidence>
<gene>
    <name evidence="1" type="ORF">IV36_GL001236</name>
</gene>
<dbReference type="EMBL" id="JQAR01000029">
    <property type="protein sequence ID" value="KRN26982.1"/>
    <property type="molecule type" value="Genomic_DNA"/>
</dbReference>
<comment type="caution">
    <text evidence="1">The sequence shown here is derived from an EMBL/GenBank/DDBJ whole genome shotgun (WGS) entry which is preliminary data.</text>
</comment>
<name>A0A0R2FGY2_9LACO</name>
<accession>A0A0R2FGY2</accession>
<dbReference type="PATRIC" id="fig|1618.3.peg.1250"/>
<organism evidence="1 2">
    <name type="scientific">Liquorilactobacillus mali</name>
    <dbReference type="NCBI Taxonomy" id="1618"/>
    <lineage>
        <taxon>Bacteria</taxon>
        <taxon>Bacillati</taxon>
        <taxon>Bacillota</taxon>
        <taxon>Bacilli</taxon>
        <taxon>Lactobacillales</taxon>
        <taxon>Lactobacillaceae</taxon>
        <taxon>Liquorilactobacillus</taxon>
    </lineage>
</organism>
<dbReference type="Proteomes" id="UP000051727">
    <property type="component" value="Unassembled WGS sequence"/>
</dbReference>
<dbReference type="AlphaFoldDB" id="A0A0R2FGY2"/>
<proteinExistence type="predicted"/>
<sequence length="78" mass="9215">MNKDEKIVSAQIVGIKKEEIICRTENNKLINVDVINNDEIFMEVMVDLLISGLWVPVNRQLKKFLDYDWLDNRSLETY</sequence>
<protein>
    <submittedName>
        <fullName evidence="1">Uncharacterized protein</fullName>
    </submittedName>
</protein>
<evidence type="ECO:0000313" key="2">
    <source>
        <dbReference type="Proteomes" id="UP000051727"/>
    </source>
</evidence>
<reference evidence="1 2" key="1">
    <citation type="journal article" date="2015" name="Genome Announc.">
        <title>Expanding the biotechnology potential of lactobacilli through comparative genomics of 213 strains and associated genera.</title>
        <authorList>
            <person name="Sun Z."/>
            <person name="Harris H.M."/>
            <person name="McCann A."/>
            <person name="Guo C."/>
            <person name="Argimon S."/>
            <person name="Zhang W."/>
            <person name="Yang X."/>
            <person name="Jeffery I.B."/>
            <person name="Cooney J.C."/>
            <person name="Kagawa T.F."/>
            <person name="Liu W."/>
            <person name="Song Y."/>
            <person name="Salvetti E."/>
            <person name="Wrobel A."/>
            <person name="Rasinkangas P."/>
            <person name="Parkhill J."/>
            <person name="Rea M.C."/>
            <person name="O'Sullivan O."/>
            <person name="Ritari J."/>
            <person name="Douillard F.P."/>
            <person name="Paul Ross R."/>
            <person name="Yang R."/>
            <person name="Briner A.E."/>
            <person name="Felis G.E."/>
            <person name="de Vos W.M."/>
            <person name="Barrangou R."/>
            <person name="Klaenhammer T.R."/>
            <person name="Caufield P.W."/>
            <person name="Cui Y."/>
            <person name="Zhang H."/>
            <person name="O'Toole P.W."/>
        </authorList>
    </citation>
    <scope>NUCLEOTIDE SEQUENCE [LARGE SCALE GENOMIC DNA]</scope>
    <source>
        <strain evidence="1 2">ATCC 27304</strain>
    </source>
</reference>
<dbReference type="RefSeq" id="WP_056992170.1">
    <property type="nucleotide sequence ID" value="NZ_JATAAJ010000010.1"/>
</dbReference>